<keyword evidence="5" id="KW-1185">Reference proteome</keyword>
<keyword evidence="2" id="KW-0472">Membrane</keyword>
<gene>
    <name evidence="4" type="ORF">EDD28_0834</name>
</gene>
<keyword evidence="2" id="KW-0812">Transmembrane</keyword>
<feature type="domain" description="LytR/CpsA/Psr regulator C-terminal" evidence="3">
    <location>
        <begin position="86"/>
        <end position="172"/>
    </location>
</feature>
<dbReference type="Gene3D" id="3.30.70.2390">
    <property type="match status" value="1"/>
</dbReference>
<sequence length="211" mass="22048">MTTPTYDEAARRKALRRRHLLQRQTIIFGSLIVILGALVLAALGVFLNILPAPFDPDFTNTEAETETGPIVPCPADGAIPVDWAAITANVYNGTTRGGLAATTAQALRDTGVATATEGNYTGGSYDGTVLITTGIEGISSAYSIAPLFPEHEILYDGTKSDEVIDVVVGSKFEAMSADATPLDPETPLVGPEGCTPISKLPTVTTEPDAAQ</sequence>
<feature type="transmembrane region" description="Helical" evidence="2">
    <location>
        <begin position="26"/>
        <end position="50"/>
    </location>
</feature>
<evidence type="ECO:0000256" key="1">
    <source>
        <dbReference type="SAM" id="MobiDB-lite"/>
    </source>
</evidence>
<name>A0A3N2D8Y7_9MICO</name>
<comment type="caution">
    <text evidence="4">The sequence shown here is derived from an EMBL/GenBank/DDBJ whole genome shotgun (WGS) entry which is preliminary data.</text>
</comment>
<proteinExistence type="predicted"/>
<evidence type="ECO:0000256" key="2">
    <source>
        <dbReference type="SAM" id="Phobius"/>
    </source>
</evidence>
<evidence type="ECO:0000259" key="3">
    <source>
        <dbReference type="Pfam" id="PF13399"/>
    </source>
</evidence>
<evidence type="ECO:0000313" key="4">
    <source>
        <dbReference type="EMBL" id="ROR96253.1"/>
    </source>
</evidence>
<reference evidence="4 5" key="1">
    <citation type="submission" date="2018-11" db="EMBL/GenBank/DDBJ databases">
        <title>Sequencing the genomes of 1000 actinobacteria strains.</title>
        <authorList>
            <person name="Klenk H.-P."/>
        </authorList>
    </citation>
    <scope>NUCLEOTIDE SEQUENCE [LARGE SCALE GENOMIC DNA]</scope>
    <source>
        <strain evidence="4 5">DSM 13521</strain>
    </source>
</reference>
<dbReference type="AlphaFoldDB" id="A0A3N2D8Y7"/>
<keyword evidence="2" id="KW-1133">Transmembrane helix</keyword>
<dbReference type="Proteomes" id="UP000275356">
    <property type="component" value="Unassembled WGS sequence"/>
</dbReference>
<evidence type="ECO:0000313" key="5">
    <source>
        <dbReference type="Proteomes" id="UP000275356"/>
    </source>
</evidence>
<dbReference type="InterPro" id="IPR027381">
    <property type="entry name" value="LytR/CpsA/Psr_C"/>
</dbReference>
<accession>A0A3N2D8Y7</accession>
<organism evidence="4 5">
    <name type="scientific">Salana multivorans</name>
    <dbReference type="NCBI Taxonomy" id="120377"/>
    <lineage>
        <taxon>Bacteria</taxon>
        <taxon>Bacillati</taxon>
        <taxon>Actinomycetota</taxon>
        <taxon>Actinomycetes</taxon>
        <taxon>Micrococcales</taxon>
        <taxon>Beutenbergiaceae</taxon>
        <taxon>Salana</taxon>
    </lineage>
</organism>
<feature type="region of interest" description="Disordered" evidence="1">
    <location>
        <begin position="178"/>
        <end position="211"/>
    </location>
</feature>
<dbReference type="EMBL" id="RKHQ01000001">
    <property type="protein sequence ID" value="ROR96253.1"/>
    <property type="molecule type" value="Genomic_DNA"/>
</dbReference>
<dbReference type="RefSeq" id="WP_170169347.1">
    <property type="nucleotide sequence ID" value="NZ_RKHQ01000001.1"/>
</dbReference>
<protein>
    <submittedName>
        <fullName evidence="4">LytR cell envelope-related transcriptional attenuator</fullName>
    </submittedName>
</protein>
<dbReference type="Pfam" id="PF13399">
    <property type="entry name" value="LytR_C"/>
    <property type="match status" value="1"/>
</dbReference>